<evidence type="ECO:0000256" key="2">
    <source>
        <dbReference type="ARBA" id="ARBA00022741"/>
    </source>
</evidence>
<dbReference type="PANTHER" id="PTHR39648:SF1">
    <property type="entry name" value="6-HYDROXYMETHYL-7,8-DIHYDROPTERIN PYROPHOSPHOKINASE"/>
    <property type="match status" value="1"/>
</dbReference>
<dbReference type="Proteomes" id="UP000290932">
    <property type="component" value="Unassembled WGS sequence"/>
</dbReference>
<dbReference type="GO" id="GO:0004788">
    <property type="term" value="F:thiamine diphosphokinase activity"/>
    <property type="evidence" value="ECO:0007669"/>
    <property type="project" value="InterPro"/>
</dbReference>
<dbReference type="GO" id="GO:0009229">
    <property type="term" value="P:thiamine diphosphate biosynthetic process"/>
    <property type="evidence" value="ECO:0007669"/>
    <property type="project" value="InterPro"/>
</dbReference>
<evidence type="ECO:0000259" key="6">
    <source>
        <dbReference type="Pfam" id="PF01973"/>
    </source>
</evidence>
<dbReference type="GO" id="GO:0005524">
    <property type="term" value="F:ATP binding"/>
    <property type="evidence" value="ECO:0007669"/>
    <property type="project" value="UniProtKB-UniRule"/>
</dbReference>
<evidence type="ECO:0000313" key="7">
    <source>
        <dbReference type="EMBL" id="RXE57101.1"/>
    </source>
</evidence>
<dbReference type="AlphaFoldDB" id="A0A498H262"/>
<dbReference type="OrthoDB" id="34207at2157"/>
<dbReference type="InterPro" id="IPR002826">
    <property type="entry name" value="MptE-like"/>
</dbReference>
<comment type="caution">
    <text evidence="7">The sequence shown here is derived from an EMBL/GenBank/DDBJ whole genome shotgun (WGS) entry which is preliminary data.</text>
</comment>
<comment type="pathway">
    <text evidence="5">Cofactor biosynthesis; 5,6,7,8-tetrahydromethanopterin biosynthesis.</text>
</comment>
<organism evidence="7 8">
    <name type="scientific">Methanoculleus taiwanensis</name>
    <dbReference type="NCBI Taxonomy" id="1550565"/>
    <lineage>
        <taxon>Archaea</taxon>
        <taxon>Methanobacteriati</taxon>
        <taxon>Methanobacteriota</taxon>
        <taxon>Stenosarchaea group</taxon>
        <taxon>Methanomicrobia</taxon>
        <taxon>Methanomicrobiales</taxon>
        <taxon>Methanomicrobiaceae</taxon>
        <taxon>Methanoculleus</taxon>
    </lineage>
</organism>
<dbReference type="PANTHER" id="PTHR39648">
    <property type="entry name" value="6-HYDROXYMETHYL-7,8-DIHYDROPTERIN PYROPHOSPHOKINASE"/>
    <property type="match status" value="1"/>
</dbReference>
<dbReference type="GO" id="GO:0003848">
    <property type="term" value="F:2-amino-4-hydroxy-6-hydroxymethyldihydropteridine diphosphokinase activity"/>
    <property type="evidence" value="ECO:0007669"/>
    <property type="project" value="UniProtKB-UniRule"/>
</dbReference>
<keyword evidence="1 5" id="KW-0808">Transferase</keyword>
<comment type="catalytic activity">
    <reaction evidence="5">
        <text>6-hydroxymethyl-7,8-dihydropterin + ATP = (7,8-dihydropterin-6-yl)methyl diphosphate + AMP + H(+)</text>
        <dbReference type="Rhea" id="RHEA:11412"/>
        <dbReference type="ChEBI" id="CHEBI:15378"/>
        <dbReference type="ChEBI" id="CHEBI:30616"/>
        <dbReference type="ChEBI" id="CHEBI:44841"/>
        <dbReference type="ChEBI" id="CHEBI:72950"/>
        <dbReference type="ChEBI" id="CHEBI:456215"/>
        <dbReference type="EC" id="2.7.6.3"/>
    </reaction>
</comment>
<comment type="function">
    <text evidence="5">Catalyzes the transfer of diphosphate from ATP to 6-hydroxymethyl-7,8-dihydropterin (6-HMD), leading to 6-hydroxymethyl-7,8-dihydropterin diphosphate (6-HMDP).</text>
</comment>
<accession>A0A498H262</accession>
<dbReference type="GO" id="GO:0000287">
    <property type="term" value="F:magnesium ion binding"/>
    <property type="evidence" value="ECO:0007669"/>
    <property type="project" value="UniProtKB-UniRule"/>
</dbReference>
<evidence type="ECO:0000256" key="1">
    <source>
        <dbReference type="ARBA" id="ARBA00022679"/>
    </source>
</evidence>
<protein>
    <recommendedName>
        <fullName evidence="5">6-hydroxymethyl-7,8-dihydropterin pyrophosphokinase</fullName>
        <shortName evidence="5">HPPK</shortName>
        <ecNumber evidence="5">2.7.6.3</ecNumber>
    </recommendedName>
    <alternativeName>
        <fullName evidence="5">2-amino-4-hydroxy-6-hydroxymethyldihydropteridine pyrophosphokinase</fullName>
    </alternativeName>
    <alternativeName>
        <fullName evidence="5">6-hydroxymethyl-7,8-dihydropterin diphosphokinase</fullName>
        <shortName evidence="5">6-HMPDK</shortName>
    </alternativeName>
    <alternativeName>
        <fullName evidence="5">7,8-dihydro-6-hydroxymethylpterin diphosphokinase</fullName>
    </alternativeName>
    <alternativeName>
        <fullName evidence="5">7,8-dihydro-6-hydroxymethylpterin pyrophosphokinase</fullName>
        <shortName evidence="5">PPPK</shortName>
    </alternativeName>
</protein>
<comment type="similarity">
    <text evidence="5">Belongs to the archaeal 6-HMPDK family.</text>
</comment>
<proteinExistence type="inferred from homology"/>
<evidence type="ECO:0000256" key="5">
    <source>
        <dbReference type="HAMAP-Rule" id="MF_02131"/>
    </source>
</evidence>
<feature type="domain" description="6-hydroxymethylpterin diphosphokinase MptE-like" evidence="6">
    <location>
        <begin position="43"/>
        <end position="181"/>
    </location>
</feature>
<dbReference type="Pfam" id="PF01973">
    <property type="entry name" value="MptE-like"/>
    <property type="match status" value="1"/>
</dbReference>
<dbReference type="EMBL" id="LHQS01000001">
    <property type="protein sequence ID" value="RXE57101.1"/>
    <property type="molecule type" value="Genomic_DNA"/>
</dbReference>
<gene>
    <name evidence="5" type="primary">mptE</name>
    <name evidence="7" type="ORF">ABH15_02950</name>
</gene>
<reference evidence="7 8" key="1">
    <citation type="journal article" date="2015" name="Int. J. Syst. Evol. Microbiol.">
        <title>Methanoculleus taiwanensis sp. nov., a methanogen isolated from deep marine sediment at the deformation front area near Taiwan.</title>
        <authorList>
            <person name="Weng C.Y."/>
            <person name="Chen S.C."/>
            <person name="Lai M.C."/>
            <person name="Wu S.Y."/>
            <person name="Lin S."/>
            <person name="Yang T.F."/>
            <person name="Chen P.C."/>
        </authorList>
    </citation>
    <scope>NUCLEOTIDE SEQUENCE [LARGE SCALE GENOMIC DNA]</scope>
    <source>
        <strain evidence="7 8">CYW4</strain>
    </source>
</reference>
<keyword evidence="3 5" id="KW-0418">Kinase</keyword>
<dbReference type="GO" id="GO:2001118">
    <property type="term" value="P:tetrahydromethanopterin biosynthetic process"/>
    <property type="evidence" value="ECO:0007669"/>
    <property type="project" value="UniProtKB-UniRule"/>
</dbReference>
<evidence type="ECO:0000256" key="3">
    <source>
        <dbReference type="ARBA" id="ARBA00022777"/>
    </source>
</evidence>
<comment type="cofactor">
    <cofactor evidence="5">
        <name>Mg(2+)</name>
        <dbReference type="ChEBI" id="CHEBI:18420"/>
    </cofactor>
</comment>
<dbReference type="InterPro" id="IPR027510">
    <property type="entry name" value="HMPDK_MptE"/>
</dbReference>
<keyword evidence="4 5" id="KW-0067">ATP-binding</keyword>
<dbReference type="HAMAP" id="MF_02131">
    <property type="entry name" value="HMPDK_arch"/>
    <property type="match status" value="1"/>
</dbReference>
<evidence type="ECO:0000313" key="8">
    <source>
        <dbReference type="Proteomes" id="UP000290932"/>
    </source>
</evidence>
<dbReference type="EC" id="2.7.6.3" evidence="5"/>
<dbReference type="GO" id="GO:0016301">
    <property type="term" value="F:kinase activity"/>
    <property type="evidence" value="ECO:0007669"/>
    <property type="project" value="UniProtKB-KW"/>
</dbReference>
<dbReference type="InterPro" id="IPR036759">
    <property type="entry name" value="TPK_catalytic_sf"/>
</dbReference>
<name>A0A498H262_9EURY</name>
<dbReference type="UniPathway" id="UPA00065"/>
<sequence>MKFEDWEPHYTAILDYFCFGREEDEEAARLLAGLTDKDDLPLLRSLAAGKHVTVCGNAPCLADELDRIEGTIFAADAAAEVLTDRGIRPDAVFTDLDGATDRFIDMNRDGTVMVVHAHGDNVPLLRHWTPRFPGPLVRTTQGTPLPAVHNFGGFTDGDRAVYAAEELGATAITIIGFDLDDRSVDPVKRGKLFWARELLHLIGHDL</sequence>
<evidence type="ECO:0000256" key="4">
    <source>
        <dbReference type="ARBA" id="ARBA00022840"/>
    </source>
</evidence>
<keyword evidence="8" id="KW-1185">Reference proteome</keyword>
<dbReference type="RefSeq" id="WP_128692863.1">
    <property type="nucleotide sequence ID" value="NZ_LHQS01000001.1"/>
</dbReference>
<keyword evidence="2 5" id="KW-0547">Nucleotide-binding</keyword>
<dbReference type="SUPFAM" id="SSF63999">
    <property type="entry name" value="Thiamin pyrophosphokinase, catalytic domain"/>
    <property type="match status" value="1"/>
</dbReference>
<keyword evidence="5" id="KW-0460">Magnesium</keyword>